<keyword evidence="1" id="KW-0175">Coiled coil</keyword>
<feature type="region of interest" description="Disordered" evidence="2">
    <location>
        <begin position="491"/>
        <end position="511"/>
    </location>
</feature>
<comment type="caution">
    <text evidence="3">The sequence shown here is derived from an EMBL/GenBank/DDBJ whole genome shotgun (WGS) entry which is preliminary data.</text>
</comment>
<feature type="coiled-coil region" evidence="1">
    <location>
        <begin position="399"/>
        <end position="468"/>
    </location>
</feature>
<accession>A0AAD7NYN4</accession>
<feature type="region of interest" description="Disordered" evidence="2">
    <location>
        <begin position="329"/>
        <end position="349"/>
    </location>
</feature>
<gene>
    <name evidence="3" type="ORF">DFH07DRAFT_792626</name>
</gene>
<feature type="region of interest" description="Disordered" evidence="2">
    <location>
        <begin position="147"/>
        <end position="174"/>
    </location>
</feature>
<reference evidence="3" key="1">
    <citation type="submission" date="2023-03" db="EMBL/GenBank/DDBJ databases">
        <title>Massive genome expansion in bonnet fungi (Mycena s.s.) driven by repeated elements and novel gene families across ecological guilds.</title>
        <authorList>
            <consortium name="Lawrence Berkeley National Laboratory"/>
            <person name="Harder C.B."/>
            <person name="Miyauchi S."/>
            <person name="Viragh M."/>
            <person name="Kuo A."/>
            <person name="Thoen E."/>
            <person name="Andreopoulos B."/>
            <person name="Lu D."/>
            <person name="Skrede I."/>
            <person name="Drula E."/>
            <person name="Henrissat B."/>
            <person name="Morin E."/>
            <person name="Kohler A."/>
            <person name="Barry K."/>
            <person name="LaButti K."/>
            <person name="Morin E."/>
            <person name="Salamov A."/>
            <person name="Lipzen A."/>
            <person name="Mereny Z."/>
            <person name="Hegedus B."/>
            <person name="Baldrian P."/>
            <person name="Stursova M."/>
            <person name="Weitz H."/>
            <person name="Taylor A."/>
            <person name="Grigoriev I.V."/>
            <person name="Nagy L.G."/>
            <person name="Martin F."/>
            <person name="Kauserud H."/>
        </authorList>
    </citation>
    <scope>NUCLEOTIDE SEQUENCE</scope>
    <source>
        <strain evidence="3">CBHHK188m</strain>
    </source>
</reference>
<dbReference type="Proteomes" id="UP001215280">
    <property type="component" value="Unassembled WGS sequence"/>
</dbReference>
<keyword evidence="4" id="KW-1185">Reference proteome</keyword>
<evidence type="ECO:0000256" key="1">
    <source>
        <dbReference type="SAM" id="Coils"/>
    </source>
</evidence>
<name>A0AAD7NYN4_9AGAR</name>
<protein>
    <submittedName>
        <fullName evidence="3">Uncharacterized protein</fullName>
    </submittedName>
</protein>
<evidence type="ECO:0000313" key="4">
    <source>
        <dbReference type="Proteomes" id="UP001215280"/>
    </source>
</evidence>
<proteinExistence type="predicted"/>
<evidence type="ECO:0000313" key="3">
    <source>
        <dbReference type="EMBL" id="KAJ7780536.1"/>
    </source>
</evidence>
<organism evidence="3 4">
    <name type="scientific">Mycena maculata</name>
    <dbReference type="NCBI Taxonomy" id="230809"/>
    <lineage>
        <taxon>Eukaryota</taxon>
        <taxon>Fungi</taxon>
        <taxon>Dikarya</taxon>
        <taxon>Basidiomycota</taxon>
        <taxon>Agaricomycotina</taxon>
        <taxon>Agaricomycetes</taxon>
        <taxon>Agaricomycetidae</taxon>
        <taxon>Agaricales</taxon>
        <taxon>Marasmiineae</taxon>
        <taxon>Mycenaceae</taxon>
        <taxon>Mycena</taxon>
    </lineage>
</organism>
<evidence type="ECO:0000256" key="2">
    <source>
        <dbReference type="SAM" id="MobiDB-lite"/>
    </source>
</evidence>
<dbReference type="EMBL" id="JARJLG010000005">
    <property type="protein sequence ID" value="KAJ7780536.1"/>
    <property type="molecule type" value="Genomic_DNA"/>
</dbReference>
<dbReference type="AlphaFoldDB" id="A0AAD7NYN4"/>
<feature type="region of interest" description="Disordered" evidence="2">
    <location>
        <begin position="98"/>
        <end position="128"/>
    </location>
</feature>
<sequence length="511" mass="56848">MDSLKRVVKVEKSTPGSLLNLRRIFGPSSCGEIRALHASGFIEFVDVVGAERAVSLKLDIPGVRVLDVATQPRLVDQYRVINPFAFAEGHDFRSNAATGVRTDVGGKNRAPLGNPNIRRPDDKVLPSPGSSVLPETGLFLQALKSSDTPVSHSSGADIENRPISSNAALPSPKPPLHLSHSFPAASSASLANPFTCIENRVLMRLYGENISLDLSSLAGDPVTVIELLQVTASERANWLIVGAYYRRTGNPEGAKAVISAMLQALKQFNIPETDLKPAFLLLSGCEVDLGKIARFKGEPADKISEHYSNAQKWLHKVYGDIAALPVSESLSEDDPKTTRMATTPKAPASIRSRIDTSAPPALRSYPPSPNQRMMDREMQSLRDRYTHSVSVISDMRASKRKLENSFEKERDVRRRLERDLDEVLRERDEARRMEARAVDQMKRETESRRRAEDMMEEERQLRKRAENSIAMLQPGIQRYPGIPRMIPMAPPPLDRRSPEPYSAFDSHRLSF</sequence>